<evidence type="ECO:0000259" key="5">
    <source>
        <dbReference type="Pfam" id="PF13407"/>
    </source>
</evidence>
<dbReference type="Gene3D" id="3.40.50.2300">
    <property type="match status" value="2"/>
</dbReference>
<evidence type="ECO:0000313" key="6">
    <source>
        <dbReference type="EMBL" id="MDQ1124772.1"/>
    </source>
</evidence>
<feature type="domain" description="Periplasmic binding protein" evidence="5">
    <location>
        <begin position="46"/>
        <end position="299"/>
    </location>
</feature>
<dbReference type="InterPro" id="IPR028082">
    <property type="entry name" value="Peripla_BP_I"/>
</dbReference>
<feature type="chain" id="PRO_5046117138" evidence="4">
    <location>
        <begin position="32"/>
        <end position="327"/>
    </location>
</feature>
<dbReference type="RefSeq" id="WP_307486548.1">
    <property type="nucleotide sequence ID" value="NZ_JAUTBF010000001.1"/>
</dbReference>
<comment type="subcellular location">
    <subcellularLocation>
        <location evidence="1">Cell envelope</location>
    </subcellularLocation>
</comment>
<keyword evidence="7" id="KW-1185">Reference proteome</keyword>
<dbReference type="InterPro" id="IPR025997">
    <property type="entry name" value="SBP_2_dom"/>
</dbReference>
<dbReference type="PANTHER" id="PTHR46847">
    <property type="entry name" value="D-ALLOSE-BINDING PERIPLASMIC PROTEIN-RELATED"/>
    <property type="match status" value="1"/>
</dbReference>
<dbReference type="Pfam" id="PF13407">
    <property type="entry name" value="Peripla_BP_4"/>
    <property type="match status" value="1"/>
</dbReference>
<dbReference type="CDD" id="cd01536">
    <property type="entry name" value="PBP1_ABC_sugar_binding-like"/>
    <property type="match status" value="1"/>
</dbReference>
<evidence type="ECO:0000313" key="7">
    <source>
        <dbReference type="Proteomes" id="UP001226691"/>
    </source>
</evidence>
<name>A0ABU0U0M0_MICTR</name>
<comment type="caution">
    <text evidence="6">The sequence shown here is derived from an EMBL/GenBank/DDBJ whole genome shotgun (WGS) entry which is preliminary data.</text>
</comment>
<evidence type="ECO:0000256" key="2">
    <source>
        <dbReference type="ARBA" id="ARBA00007639"/>
    </source>
</evidence>
<protein>
    <submittedName>
        <fullName evidence="6">Ribose transport system substrate-binding protein</fullName>
    </submittedName>
</protein>
<proteinExistence type="inferred from homology"/>
<keyword evidence="3 4" id="KW-0732">Signal</keyword>
<evidence type="ECO:0000256" key="1">
    <source>
        <dbReference type="ARBA" id="ARBA00004196"/>
    </source>
</evidence>
<reference evidence="6 7" key="1">
    <citation type="submission" date="2023-07" db="EMBL/GenBank/DDBJ databases">
        <title>Functional and genomic diversity of the sorghum phyllosphere microbiome.</title>
        <authorList>
            <person name="Shade A."/>
        </authorList>
    </citation>
    <scope>NUCLEOTIDE SEQUENCE [LARGE SCALE GENOMIC DNA]</scope>
    <source>
        <strain evidence="6 7">SORGH_AS_1207</strain>
    </source>
</reference>
<gene>
    <name evidence="6" type="ORF">QE412_003345</name>
</gene>
<dbReference type="SUPFAM" id="SSF53822">
    <property type="entry name" value="Periplasmic binding protein-like I"/>
    <property type="match status" value="1"/>
</dbReference>
<dbReference type="Proteomes" id="UP001226691">
    <property type="component" value="Unassembled WGS sequence"/>
</dbReference>
<feature type="signal peptide" evidence="4">
    <location>
        <begin position="1"/>
        <end position="31"/>
    </location>
</feature>
<comment type="similarity">
    <text evidence="2">Belongs to the bacterial solute-binding protein 2 family.</text>
</comment>
<sequence>MFSIHRGRRHVRKAAAAALAIAALALGGCSAPSDPSSSTDASHTIAISFPNYSKTPAVQIEMKAAEEEAAKQGYTLVLDDPGSDLDKQVSTIKTWIPQGYAAIVAVALDATVMEGVAKDAVDAGVKWITYGSSLKSQSGEIDMQQEAGGRVLGELAGKWFTENLGGQGTVAILGYQQAEWARGRVDGIKAGLAATAPAVKVVDEQDALSETEGLDVSKNLLQAYPDLNGILAVEDPATVGAYQALSEKNSPTMFLGGMDGTETALKAIAEGGAYRASASLDLPSIGRGMVTSAIAAATGTGDSVFKVTYTPVTPGSAELQQALKQWQ</sequence>
<organism evidence="6 7">
    <name type="scientific">Microbacterium trichothecenolyticum</name>
    <name type="common">Aureobacterium trichothecenolyticum</name>
    <dbReference type="NCBI Taxonomy" id="69370"/>
    <lineage>
        <taxon>Bacteria</taxon>
        <taxon>Bacillati</taxon>
        <taxon>Actinomycetota</taxon>
        <taxon>Actinomycetes</taxon>
        <taxon>Micrococcales</taxon>
        <taxon>Microbacteriaceae</taxon>
        <taxon>Microbacterium</taxon>
    </lineage>
</organism>
<dbReference type="PANTHER" id="PTHR46847:SF1">
    <property type="entry name" value="D-ALLOSE-BINDING PERIPLASMIC PROTEIN-RELATED"/>
    <property type="match status" value="1"/>
</dbReference>
<dbReference type="PROSITE" id="PS51257">
    <property type="entry name" value="PROKAR_LIPOPROTEIN"/>
    <property type="match status" value="1"/>
</dbReference>
<dbReference type="EMBL" id="JAUTBF010000001">
    <property type="protein sequence ID" value="MDQ1124772.1"/>
    <property type="molecule type" value="Genomic_DNA"/>
</dbReference>
<evidence type="ECO:0000256" key="3">
    <source>
        <dbReference type="ARBA" id="ARBA00022729"/>
    </source>
</evidence>
<evidence type="ECO:0000256" key="4">
    <source>
        <dbReference type="SAM" id="SignalP"/>
    </source>
</evidence>
<accession>A0ABU0U0M0</accession>